<dbReference type="InterPro" id="IPR017945">
    <property type="entry name" value="DHBP_synth_RibB-like_a/b_dom"/>
</dbReference>
<keyword evidence="13" id="KW-1185">Reference proteome</keyword>
<dbReference type="SUPFAM" id="SSF54975">
    <property type="entry name" value="Acylphosphatase/BLUF domain-like"/>
    <property type="match status" value="1"/>
</dbReference>
<evidence type="ECO:0000313" key="12">
    <source>
        <dbReference type="EMBL" id="MCC9628882.1"/>
    </source>
</evidence>
<evidence type="ECO:0000256" key="9">
    <source>
        <dbReference type="PROSITE-ProRule" id="PRU00520"/>
    </source>
</evidence>
<evidence type="ECO:0000256" key="8">
    <source>
        <dbReference type="PIRNR" id="PIRNR006256"/>
    </source>
</evidence>
<dbReference type="GO" id="GO:0016874">
    <property type="term" value="F:ligase activity"/>
    <property type="evidence" value="ECO:0007669"/>
    <property type="project" value="UniProtKB-UniRule"/>
</dbReference>
<dbReference type="Proteomes" id="UP001139103">
    <property type="component" value="Unassembled WGS sequence"/>
</dbReference>
<evidence type="ECO:0000256" key="1">
    <source>
        <dbReference type="ARBA" id="ARBA00004711"/>
    </source>
</evidence>
<dbReference type="Pfam" id="PF01300">
    <property type="entry name" value="Sua5_yciO_yrdC"/>
    <property type="match status" value="1"/>
</dbReference>
<evidence type="ECO:0000259" key="11">
    <source>
        <dbReference type="PROSITE" id="PS51163"/>
    </source>
</evidence>
<evidence type="ECO:0000313" key="13">
    <source>
        <dbReference type="Proteomes" id="UP001139103"/>
    </source>
</evidence>
<dbReference type="NCBIfam" id="TIGR00143">
    <property type="entry name" value="hypF"/>
    <property type="match status" value="1"/>
</dbReference>
<dbReference type="Pfam" id="PF00708">
    <property type="entry name" value="Acylphosphatase"/>
    <property type="match status" value="1"/>
</dbReference>
<evidence type="ECO:0000256" key="4">
    <source>
        <dbReference type="ARBA" id="ARBA00022723"/>
    </source>
</evidence>
<evidence type="ECO:0000256" key="3">
    <source>
        <dbReference type="ARBA" id="ARBA00022598"/>
    </source>
</evidence>
<dbReference type="Pfam" id="PF17788">
    <property type="entry name" value="HypF_C"/>
    <property type="match status" value="1"/>
</dbReference>
<keyword evidence="5" id="KW-0863">Zinc-finger</keyword>
<dbReference type="InterPro" id="IPR055128">
    <property type="entry name" value="HypF_C_2"/>
</dbReference>
<dbReference type="InterPro" id="IPR036046">
    <property type="entry name" value="Acylphosphatase-like_dom_sf"/>
</dbReference>
<feature type="domain" description="YrdC-like" evidence="11">
    <location>
        <begin position="214"/>
        <end position="399"/>
    </location>
</feature>
<dbReference type="Gene3D" id="3.30.420.360">
    <property type="match status" value="1"/>
</dbReference>
<comment type="catalytic activity">
    <reaction evidence="7">
        <text>C-terminal L-cysteinyl-[HypE protein] + carbamoyl phosphate + ATP + H2O = C-terminal S-carboxamide-L-cysteinyl-[HypE protein] + AMP + phosphate + diphosphate + H(+)</text>
        <dbReference type="Rhea" id="RHEA:55636"/>
        <dbReference type="Rhea" id="RHEA-COMP:14247"/>
        <dbReference type="Rhea" id="RHEA-COMP:14392"/>
        <dbReference type="ChEBI" id="CHEBI:15377"/>
        <dbReference type="ChEBI" id="CHEBI:15378"/>
        <dbReference type="ChEBI" id="CHEBI:30616"/>
        <dbReference type="ChEBI" id="CHEBI:33019"/>
        <dbReference type="ChEBI" id="CHEBI:43474"/>
        <dbReference type="ChEBI" id="CHEBI:58228"/>
        <dbReference type="ChEBI" id="CHEBI:76913"/>
        <dbReference type="ChEBI" id="CHEBI:139126"/>
        <dbReference type="ChEBI" id="CHEBI:456215"/>
    </reaction>
</comment>
<dbReference type="GO" id="GO:0003725">
    <property type="term" value="F:double-stranded RNA binding"/>
    <property type="evidence" value="ECO:0007669"/>
    <property type="project" value="InterPro"/>
</dbReference>
<dbReference type="PROSITE" id="PS51163">
    <property type="entry name" value="YRDC"/>
    <property type="match status" value="1"/>
</dbReference>
<dbReference type="AlphaFoldDB" id="A0A9X1MN03"/>
<comment type="pathway">
    <text evidence="1">Protein modification; [NiFe] hydrogenase maturation.</text>
</comment>
<comment type="similarity">
    <text evidence="2 8">Belongs to the carbamoyltransferase HypF family.</text>
</comment>
<dbReference type="InterPro" id="IPR004421">
    <property type="entry name" value="Carbamoyltransferase_HypF"/>
</dbReference>
<dbReference type="PANTHER" id="PTHR42959">
    <property type="entry name" value="CARBAMOYLTRANSFERASE"/>
    <property type="match status" value="1"/>
</dbReference>
<dbReference type="GO" id="GO:0051604">
    <property type="term" value="P:protein maturation"/>
    <property type="evidence" value="ECO:0007669"/>
    <property type="project" value="TreeGrafter"/>
</dbReference>
<name>A0A9X1MN03_9BACT</name>
<comment type="caution">
    <text evidence="12">The sequence shown here is derived from an EMBL/GenBank/DDBJ whole genome shotgun (WGS) entry which is preliminary data.</text>
</comment>
<keyword evidence="6" id="KW-0862">Zinc</keyword>
<dbReference type="InterPro" id="IPR001792">
    <property type="entry name" value="Acylphosphatase-like_dom"/>
</dbReference>
<reference evidence="12" key="1">
    <citation type="submission" date="2021-11" db="EMBL/GenBank/DDBJ databases">
        <title>Genome sequence.</title>
        <authorList>
            <person name="Sun Q."/>
        </authorList>
    </citation>
    <scope>NUCLEOTIDE SEQUENCE</scope>
    <source>
        <strain evidence="12">JC732</strain>
    </source>
</reference>
<keyword evidence="4" id="KW-0479">Metal-binding</keyword>
<dbReference type="InterPro" id="IPR011125">
    <property type="entry name" value="Znf_HypF"/>
</dbReference>
<dbReference type="GO" id="GO:0008270">
    <property type="term" value="F:zinc ion binding"/>
    <property type="evidence" value="ECO:0007669"/>
    <property type="project" value="UniProtKB-KW"/>
</dbReference>
<dbReference type="Pfam" id="PF07503">
    <property type="entry name" value="zf-HYPF"/>
    <property type="match status" value="2"/>
</dbReference>
<evidence type="ECO:0000256" key="7">
    <source>
        <dbReference type="ARBA" id="ARBA00048220"/>
    </source>
</evidence>
<dbReference type="GO" id="GO:0003998">
    <property type="term" value="F:acylphosphatase activity"/>
    <property type="evidence" value="ECO:0007669"/>
    <property type="project" value="UniProtKB-EC"/>
</dbReference>
<comment type="catalytic activity">
    <reaction evidence="9">
        <text>an acyl phosphate + H2O = a carboxylate + phosphate + H(+)</text>
        <dbReference type="Rhea" id="RHEA:14965"/>
        <dbReference type="ChEBI" id="CHEBI:15377"/>
        <dbReference type="ChEBI" id="CHEBI:15378"/>
        <dbReference type="ChEBI" id="CHEBI:29067"/>
        <dbReference type="ChEBI" id="CHEBI:43474"/>
        <dbReference type="ChEBI" id="CHEBI:59918"/>
        <dbReference type="EC" id="3.6.1.7"/>
    </reaction>
</comment>
<dbReference type="PROSITE" id="PS51160">
    <property type="entry name" value="ACYLPHOSPHATASE_3"/>
    <property type="match status" value="1"/>
</dbReference>
<feature type="active site" evidence="9">
    <location>
        <position position="32"/>
    </location>
</feature>
<keyword evidence="3 12" id="KW-0436">Ligase</keyword>
<feature type="active site" evidence="9">
    <location>
        <position position="50"/>
    </location>
</feature>
<dbReference type="Gene3D" id="3.90.870.50">
    <property type="match status" value="1"/>
</dbReference>
<keyword evidence="9" id="KW-0378">Hydrolase</keyword>
<dbReference type="GO" id="GO:0016743">
    <property type="term" value="F:carboxyl- or carbamoyltransferase activity"/>
    <property type="evidence" value="ECO:0007669"/>
    <property type="project" value="UniProtKB-UniRule"/>
</dbReference>
<evidence type="ECO:0000256" key="6">
    <source>
        <dbReference type="ARBA" id="ARBA00022833"/>
    </source>
</evidence>
<sequence length="760" mass="82797">MSAITDNAKVETAAQVALRISLAGRLQGIGVRPAIYRLAMELGVGGQVRNCPHGVELDVAGSQAQVAEFRRRLRSCLPGEANVTRESYADAPLARFSEFSILQDDSSAAIVTSVPVDVAVCADCLAEVRRPGDRRYRYLFNSCVKCGPRYSIIRRMPFERDSTAMAEFPLCDECRQEYSDVEDRRFHAQTISCPKCGPRIWSVSQAGEIERDQEAALEAAAAALLGGEIVALKGLGGYQLLVDATSDPAVERLRQRKGRASKPLAVMVRTEADAARMAVMNSVERHALTSSANPIVLLVAKRGATVARSVFPGLNTIGLFLPTTPLHDLLLERVGRPLVCTSGNREGEPLAYSIEEAESQLAEICDLWIHHNREIVRPIDDSVVRVFQEQQVTLRLARGLAPLRLEVSSDESAVALGGQMKSAVAFCHGGSGVLGPHIGDLSNLATQERYRQQFADLQSLYRFSAAHGVCDQHPGYFTTQETADRFGEIDSVQHHYAHVLAAMLEHGLLDQPIMGVAWDGTGYGADGTVWGGEFLVAQGKSFERFAHLRPFALAGGEASIREPWRIAAALLGEADAHDHVHYLETLEGKRLPVEMIRQILGNAQFSPVTTSAGRLLDGVASLILRRERCEYEGELPMMLEAIADRREAGSYELAICDGKVLQLDWRPLVRQVLEDLRAEVPPQRIAMRVHRGLAAAIVAIGRRRPQLPLLLTGGVFQNRILCELVADMAKNEKLAVYLPGAIPPGDGGLAAGQLVSAIGR</sequence>
<dbReference type="SUPFAM" id="SSF55821">
    <property type="entry name" value="YrdC/RibB"/>
    <property type="match status" value="1"/>
</dbReference>
<dbReference type="Gene3D" id="3.30.420.40">
    <property type="match status" value="1"/>
</dbReference>
<organism evidence="12 13">
    <name type="scientific">Blastopirellula sediminis</name>
    <dbReference type="NCBI Taxonomy" id="2894196"/>
    <lineage>
        <taxon>Bacteria</taxon>
        <taxon>Pseudomonadati</taxon>
        <taxon>Planctomycetota</taxon>
        <taxon>Planctomycetia</taxon>
        <taxon>Pirellulales</taxon>
        <taxon>Pirellulaceae</taxon>
        <taxon>Blastopirellula</taxon>
    </lineage>
</organism>
<evidence type="ECO:0000256" key="5">
    <source>
        <dbReference type="ARBA" id="ARBA00022771"/>
    </source>
</evidence>
<proteinExistence type="inferred from homology"/>
<dbReference type="PANTHER" id="PTHR42959:SF1">
    <property type="entry name" value="CARBAMOYLTRANSFERASE HYPF"/>
    <property type="match status" value="1"/>
</dbReference>
<evidence type="ECO:0000259" key="10">
    <source>
        <dbReference type="PROSITE" id="PS51160"/>
    </source>
</evidence>
<dbReference type="RefSeq" id="WP_230218380.1">
    <property type="nucleotide sequence ID" value="NZ_JAJKFT010000004.1"/>
</dbReference>
<dbReference type="InterPro" id="IPR006070">
    <property type="entry name" value="Sua5-like_dom"/>
</dbReference>
<dbReference type="EC" id="6.2.-.-" evidence="8"/>
<feature type="domain" description="Acylphosphatase-like" evidence="10">
    <location>
        <begin position="17"/>
        <end position="103"/>
    </location>
</feature>
<dbReference type="InterPro" id="IPR051060">
    <property type="entry name" value="Carbamoyltrans_HypF-like"/>
</dbReference>
<dbReference type="Gene3D" id="3.30.110.120">
    <property type="match status" value="1"/>
</dbReference>
<gene>
    <name evidence="12" type="primary">hypF</name>
    <name evidence="12" type="ORF">LOC68_10770</name>
</gene>
<evidence type="ECO:0000256" key="2">
    <source>
        <dbReference type="ARBA" id="ARBA00008097"/>
    </source>
</evidence>
<dbReference type="EMBL" id="JAJKFT010000004">
    <property type="protein sequence ID" value="MCC9628882.1"/>
    <property type="molecule type" value="Genomic_DNA"/>
</dbReference>
<dbReference type="PIRSF" id="PIRSF006256">
    <property type="entry name" value="CMPcnvr_hdrg_mat"/>
    <property type="match status" value="1"/>
</dbReference>
<dbReference type="Pfam" id="PF22521">
    <property type="entry name" value="HypF_C_2"/>
    <property type="match status" value="1"/>
</dbReference>
<protein>
    <recommendedName>
        <fullName evidence="8">Carbamoyltransferase</fullName>
        <ecNumber evidence="8">6.2.-.-</ecNumber>
    </recommendedName>
</protein>
<accession>A0A9X1MN03</accession>
<dbReference type="InterPro" id="IPR041440">
    <property type="entry name" value="HypF_C"/>
</dbReference>